<comment type="caution">
    <text evidence="1">The sequence shown here is derived from an EMBL/GenBank/DDBJ whole genome shotgun (WGS) entry which is preliminary data.</text>
</comment>
<dbReference type="AlphaFoldDB" id="A0A8H6Y9X5"/>
<reference evidence="1" key="1">
    <citation type="submission" date="2020-05" db="EMBL/GenBank/DDBJ databases">
        <title>Mycena genomes resolve the evolution of fungal bioluminescence.</title>
        <authorList>
            <person name="Tsai I.J."/>
        </authorList>
    </citation>
    <scope>NUCLEOTIDE SEQUENCE</scope>
    <source>
        <strain evidence="1">CCC161011</strain>
    </source>
</reference>
<gene>
    <name evidence="1" type="ORF">MVEN_00917000</name>
</gene>
<dbReference type="OrthoDB" id="3094520at2759"/>
<accession>A0A8H6Y9X5</accession>
<keyword evidence="2" id="KW-1185">Reference proteome</keyword>
<evidence type="ECO:0000313" key="1">
    <source>
        <dbReference type="EMBL" id="KAF7355883.1"/>
    </source>
</evidence>
<evidence type="ECO:0000313" key="2">
    <source>
        <dbReference type="Proteomes" id="UP000620124"/>
    </source>
</evidence>
<dbReference type="EMBL" id="JACAZI010000007">
    <property type="protein sequence ID" value="KAF7355883.1"/>
    <property type="molecule type" value="Genomic_DNA"/>
</dbReference>
<name>A0A8H6Y9X5_9AGAR</name>
<dbReference type="Proteomes" id="UP000620124">
    <property type="component" value="Unassembled WGS sequence"/>
</dbReference>
<proteinExistence type="predicted"/>
<protein>
    <submittedName>
        <fullName evidence="1">Uncharacterized protein</fullName>
    </submittedName>
</protein>
<sequence>MCAAVGQIDCTSLKLAVSSFMIKQTGIGPNFDMWIRLLSPDCLADLDLGFDAQLHAEIAQTIPCFPHVKNLRLWSLKASRDSKTLKVSHNYMILSKFPAVEVLEIQGNPRWDDDSHLIPPRSAILSELREYTGPHEMLCILFPRSSLTRLTPDHCDPLSLMKELRGVRV</sequence>
<organism evidence="1 2">
    <name type="scientific">Mycena venus</name>
    <dbReference type="NCBI Taxonomy" id="2733690"/>
    <lineage>
        <taxon>Eukaryota</taxon>
        <taxon>Fungi</taxon>
        <taxon>Dikarya</taxon>
        <taxon>Basidiomycota</taxon>
        <taxon>Agaricomycotina</taxon>
        <taxon>Agaricomycetes</taxon>
        <taxon>Agaricomycetidae</taxon>
        <taxon>Agaricales</taxon>
        <taxon>Marasmiineae</taxon>
        <taxon>Mycenaceae</taxon>
        <taxon>Mycena</taxon>
    </lineage>
</organism>